<dbReference type="GO" id="GO:0008901">
    <property type="term" value="F:ferredoxin hydrogenase activity"/>
    <property type="evidence" value="ECO:0007669"/>
    <property type="project" value="InterPro"/>
</dbReference>
<dbReference type="Pfam" id="PF00374">
    <property type="entry name" value="NiFeSe_Hases"/>
    <property type="match status" value="2"/>
</dbReference>
<evidence type="ECO:0000256" key="1">
    <source>
        <dbReference type="ARBA" id="ARBA00023002"/>
    </source>
</evidence>
<comment type="caution">
    <text evidence="3">The sequence shown here is derived from an EMBL/GenBank/DDBJ whole genome shotgun (WGS) entry which is preliminary data.</text>
</comment>
<feature type="binding site" evidence="2">
    <location>
        <position position="72"/>
    </location>
    <ligand>
        <name>Ni(2+)</name>
        <dbReference type="ChEBI" id="CHEBI:49786"/>
    </ligand>
</feature>
<keyword evidence="2" id="KW-0408">Iron</keyword>
<evidence type="ECO:0008006" key="5">
    <source>
        <dbReference type="Google" id="ProtNLM"/>
    </source>
</evidence>
<organism evidence="3 4">
    <name type="scientific">Candidatus Roizmanbacteria bacterium CG_4_8_14_3_um_filter_36_10</name>
    <dbReference type="NCBI Taxonomy" id="1974834"/>
    <lineage>
        <taxon>Bacteria</taxon>
        <taxon>Candidatus Roizmaniibacteriota</taxon>
    </lineage>
</organism>
<feature type="binding site" evidence="2">
    <location>
        <position position="428"/>
    </location>
    <ligand>
        <name>Fe cation</name>
        <dbReference type="ChEBI" id="CHEBI:24875"/>
    </ligand>
</feature>
<feature type="binding site" evidence="2">
    <location>
        <position position="431"/>
    </location>
    <ligand>
        <name>Mg(2+)</name>
        <dbReference type="ChEBI" id="CHEBI:18420"/>
    </ligand>
</feature>
<reference evidence="4" key="1">
    <citation type="submission" date="2017-09" db="EMBL/GenBank/DDBJ databases">
        <title>Depth-based differentiation of microbial function through sediment-hosted aquifers and enrichment of novel symbionts in the deep terrestrial subsurface.</title>
        <authorList>
            <person name="Probst A.J."/>
            <person name="Ladd B."/>
            <person name="Jarett J.K."/>
            <person name="Geller-Mcgrath D.E."/>
            <person name="Sieber C.M.K."/>
            <person name="Emerson J.B."/>
            <person name="Anantharaman K."/>
            <person name="Thomas B.C."/>
            <person name="Malmstrom R."/>
            <person name="Stieglmeier M."/>
            <person name="Klingl A."/>
            <person name="Woyke T."/>
            <person name="Ryan C.M."/>
            <person name="Banfield J.F."/>
        </authorList>
    </citation>
    <scope>NUCLEOTIDE SEQUENCE [LARGE SCALE GENOMIC DNA]</scope>
</reference>
<dbReference type="PROSITE" id="PS00508">
    <property type="entry name" value="NI_HGENASE_L_2"/>
    <property type="match status" value="1"/>
</dbReference>
<dbReference type="EMBL" id="PFQK01000052">
    <property type="protein sequence ID" value="PJC81760.1"/>
    <property type="molecule type" value="Genomic_DNA"/>
</dbReference>
<dbReference type="Gene3D" id="1.10.645.10">
    <property type="entry name" value="Cytochrome-c3 Hydrogenase, chain B"/>
    <property type="match status" value="1"/>
</dbReference>
<comment type="cofactor">
    <cofactor evidence="2">
        <name>Ni(2+)</name>
        <dbReference type="ChEBI" id="CHEBI:49786"/>
    </cofactor>
</comment>
<dbReference type="GO" id="GO:0016151">
    <property type="term" value="F:nickel cation binding"/>
    <property type="evidence" value="ECO:0007669"/>
    <property type="project" value="InterPro"/>
</dbReference>
<name>A0A2M8GMH3_9BACT</name>
<dbReference type="InterPro" id="IPR018194">
    <property type="entry name" value="Ni-dep_hyd_lsu_Ni_BS"/>
</dbReference>
<accession>A0A2M8GMH3</accession>
<evidence type="ECO:0000313" key="3">
    <source>
        <dbReference type="EMBL" id="PJC81760.1"/>
    </source>
</evidence>
<sequence>MHDPNSDLNFDINLEEISKIEGAASLQIKVRDKKIEDLKFSISEWKRFYTQAIKGKPATAIPQLVARICGTCSNAHLLCSIEAVEKAFNIIPSAQTMLLRKLLYYGLIIRDHALHLYIFSLPDVYGKNSILDFDENDPIQHQLLDDTFAVKEVGNQLSIVVGGRSVHAPYPTIGGFLKLPKIEEIKSLKPKLLEVRPRIIKLVKIFTQAPFILKFNYPITFSGLVSPDFSFLEGFIQTSQGKTIEEKNLGDHLRGVIIPYSQARGFMFDSNYLMVGALARLNISRDRLNQKTKIDLADCLNLFPSTNLFHNNLAQAIEILHAIDSSIDLIDRLEKIDLEAPPKINFFETTGIGVIEAPRGTLYYQLNFNNDGTVKKGEIIVPTGQNQIVMEKAIYQLVEDLLAGGKTKEEIVNEVEKLIRAFDPCMSCAAHFLKVKWR</sequence>
<feature type="binding site" evidence="2">
    <location>
        <position position="425"/>
    </location>
    <ligand>
        <name>Ni(2+)</name>
        <dbReference type="ChEBI" id="CHEBI:49786"/>
    </ligand>
</feature>
<comment type="cofactor">
    <cofactor evidence="2">
        <name>Fe cation</name>
        <dbReference type="ChEBI" id="CHEBI:24875"/>
    </cofactor>
</comment>
<keyword evidence="2" id="KW-0460">Magnesium</keyword>
<evidence type="ECO:0000256" key="2">
    <source>
        <dbReference type="PIRSR" id="PIRSR601501-1"/>
    </source>
</evidence>
<evidence type="ECO:0000313" key="4">
    <source>
        <dbReference type="Proteomes" id="UP000229370"/>
    </source>
</evidence>
<dbReference type="PANTHER" id="PTHR43600">
    <property type="entry name" value="COENZYME F420 HYDROGENASE, SUBUNIT ALPHA"/>
    <property type="match status" value="1"/>
</dbReference>
<keyword evidence="1" id="KW-0560">Oxidoreductase</keyword>
<dbReference type="SUPFAM" id="SSF56762">
    <property type="entry name" value="HydB/Nqo4-like"/>
    <property type="match status" value="1"/>
</dbReference>
<dbReference type="InterPro" id="IPR029014">
    <property type="entry name" value="NiFe-Hase_large"/>
</dbReference>
<proteinExistence type="predicted"/>
<dbReference type="InterPro" id="IPR001501">
    <property type="entry name" value="Ni-dep_hyd_lsu"/>
</dbReference>
<keyword evidence="2" id="KW-0533">Nickel</keyword>
<feature type="binding site" evidence="2">
    <location>
        <position position="69"/>
    </location>
    <ligand>
        <name>Ni(2+)</name>
        <dbReference type="ChEBI" id="CHEBI:49786"/>
    </ligand>
</feature>
<feature type="binding site" evidence="2">
    <location>
        <position position="379"/>
    </location>
    <ligand>
        <name>Mg(2+)</name>
        <dbReference type="ChEBI" id="CHEBI:18420"/>
    </ligand>
</feature>
<gene>
    <name evidence="3" type="ORF">CO007_03050</name>
</gene>
<keyword evidence="2" id="KW-0479">Metal-binding</keyword>
<feature type="binding site" evidence="2">
    <location>
        <position position="72"/>
    </location>
    <ligand>
        <name>Fe cation</name>
        <dbReference type="ChEBI" id="CHEBI:24875"/>
    </ligand>
</feature>
<dbReference type="Proteomes" id="UP000229370">
    <property type="component" value="Unassembled WGS sequence"/>
</dbReference>
<dbReference type="PANTHER" id="PTHR43600:SF4">
    <property type="entry name" value="CYTOSOLIC NIFE-HYDROGENASE, ALPHA SUBUNIT"/>
    <property type="match status" value="1"/>
</dbReference>
<protein>
    <recommendedName>
        <fullName evidence="5">Ni/Fe hydrogenase subunit alpha</fullName>
    </recommendedName>
</protein>
<dbReference type="AlphaFoldDB" id="A0A2M8GMH3"/>